<dbReference type="RefSeq" id="WP_182617437.1">
    <property type="nucleotide sequence ID" value="NZ_BAAATF010000003.1"/>
</dbReference>
<evidence type="ECO:0000313" key="2">
    <source>
        <dbReference type="EMBL" id="MBA8808968.1"/>
    </source>
</evidence>
<keyword evidence="3" id="KW-1185">Reference proteome</keyword>
<dbReference type="AlphaFoldDB" id="A0A7W3J9W5"/>
<sequence length="413" mass="44044">MDPRPSSRARRVIARFGRSTAGALRSGEEPVARFNRSAYVALGVTVLAVVGVVIGWLQLRHDTTASTVDDVSLVASVDESYPFPRFVLDASVDLTDLPQPLELYCQPEHVRWLQDHGTRVAPITIELTNTGSGGEYVRVSDLRFQRDENAPDAKPSFVFDCRSAGLAEGLSATLALGETPADDTLTALREAQDVPVAFNLAAGESGYVQLGFGPTAQSVAGDVVFEVAAGQEVSDRPVVREGTEKSFVLPGLGTREELVVAPSTHRRVYQCSIEHGQTNWNCTPTEIQDAVAQLASDAEFTAPERAVETYAAPEIEAIVEEYACQDASRLGGEVRDFVNLYVGEKLMDPTDLEGDEVGPTEYSLLKSSIPAVVEACGAEYAAETARAMVDTTGMTADAGSALIALADAGDGSR</sequence>
<name>A0A7W3J9W5_9MICO</name>
<proteinExistence type="predicted"/>
<evidence type="ECO:0000256" key="1">
    <source>
        <dbReference type="SAM" id="Phobius"/>
    </source>
</evidence>
<keyword evidence="1" id="KW-0472">Membrane</keyword>
<keyword evidence="1" id="KW-1133">Transmembrane helix</keyword>
<reference evidence="2 3" key="1">
    <citation type="submission" date="2020-07" db="EMBL/GenBank/DDBJ databases">
        <title>Sequencing the genomes of 1000 actinobacteria strains.</title>
        <authorList>
            <person name="Klenk H.-P."/>
        </authorList>
    </citation>
    <scope>NUCLEOTIDE SEQUENCE [LARGE SCALE GENOMIC DNA]</scope>
    <source>
        <strain evidence="2 3">DSM 44121</strain>
    </source>
</reference>
<organism evidence="2 3">
    <name type="scientific">Promicromonospora sukumoe</name>
    <dbReference type="NCBI Taxonomy" id="88382"/>
    <lineage>
        <taxon>Bacteria</taxon>
        <taxon>Bacillati</taxon>
        <taxon>Actinomycetota</taxon>
        <taxon>Actinomycetes</taxon>
        <taxon>Micrococcales</taxon>
        <taxon>Promicromonosporaceae</taxon>
        <taxon>Promicromonospora</taxon>
    </lineage>
</organism>
<protein>
    <submittedName>
        <fullName evidence="2">Uncharacterized protein</fullName>
    </submittedName>
</protein>
<keyword evidence="1" id="KW-0812">Transmembrane</keyword>
<accession>A0A7W3J9W5</accession>
<gene>
    <name evidence="2" type="ORF">FHX71_002910</name>
</gene>
<evidence type="ECO:0000313" key="3">
    <source>
        <dbReference type="Proteomes" id="UP000540568"/>
    </source>
</evidence>
<comment type="caution">
    <text evidence="2">The sequence shown here is derived from an EMBL/GenBank/DDBJ whole genome shotgun (WGS) entry which is preliminary data.</text>
</comment>
<feature type="transmembrane region" description="Helical" evidence="1">
    <location>
        <begin position="38"/>
        <end position="57"/>
    </location>
</feature>
<dbReference type="Proteomes" id="UP000540568">
    <property type="component" value="Unassembled WGS sequence"/>
</dbReference>
<dbReference type="EMBL" id="JACGWV010000001">
    <property type="protein sequence ID" value="MBA8808968.1"/>
    <property type="molecule type" value="Genomic_DNA"/>
</dbReference>